<dbReference type="EMBL" id="VNWK01000035">
    <property type="protein sequence ID" value="TXJ91505.1"/>
    <property type="molecule type" value="Genomic_DNA"/>
</dbReference>
<comment type="caution">
    <text evidence="6">The sequence shown here is derived from an EMBL/GenBank/DDBJ whole genome shotgun (WGS) entry which is preliminary data.</text>
</comment>
<evidence type="ECO:0000313" key="8">
    <source>
        <dbReference type="Proteomes" id="UP000266691"/>
    </source>
</evidence>
<dbReference type="InterPro" id="IPR016192">
    <property type="entry name" value="APOBEC/CMP_deaminase_Zn-bd"/>
</dbReference>
<evidence type="ECO:0000256" key="4">
    <source>
        <dbReference type="ARBA" id="ARBA00022833"/>
    </source>
</evidence>
<dbReference type="Gene3D" id="3.40.140.10">
    <property type="entry name" value="Cytidine Deaminase, domain 2"/>
    <property type="match status" value="1"/>
</dbReference>
<dbReference type="FunFam" id="3.40.140.10:FF:000011">
    <property type="entry name" value="tRNA-specific adenosine deaminase"/>
    <property type="match status" value="1"/>
</dbReference>
<dbReference type="OrthoDB" id="9802676at2"/>
<comment type="similarity">
    <text evidence="1">Belongs to the cytidine and deoxycytidylate deaminase family.</text>
</comment>
<organism evidence="6 8">
    <name type="scientific">Flagellimonas pelagia</name>
    <dbReference type="NCBI Taxonomy" id="2306998"/>
    <lineage>
        <taxon>Bacteria</taxon>
        <taxon>Pseudomonadati</taxon>
        <taxon>Bacteroidota</taxon>
        <taxon>Flavobacteriia</taxon>
        <taxon>Flavobacteriales</taxon>
        <taxon>Flavobacteriaceae</taxon>
        <taxon>Flagellimonas</taxon>
    </lineage>
</organism>
<dbReference type="SUPFAM" id="SSF53927">
    <property type="entry name" value="Cytidine deaminase-like"/>
    <property type="match status" value="1"/>
</dbReference>
<evidence type="ECO:0000313" key="7">
    <source>
        <dbReference type="EMBL" id="TXJ91505.1"/>
    </source>
</evidence>
<evidence type="ECO:0000313" key="6">
    <source>
        <dbReference type="EMBL" id="RIV42476.1"/>
    </source>
</evidence>
<dbReference type="EMBL" id="QXFI01000035">
    <property type="protein sequence ID" value="RIV42476.1"/>
    <property type="molecule type" value="Genomic_DNA"/>
</dbReference>
<dbReference type="Proteomes" id="UP000266691">
    <property type="component" value="Unassembled WGS sequence"/>
</dbReference>
<dbReference type="PANTHER" id="PTHR11079:SF162">
    <property type="entry name" value="RIBOFLAVIN BIOSYNTHESIS PROTEIN PYRD, CHLOROPLASTIC"/>
    <property type="match status" value="1"/>
</dbReference>
<dbReference type="PANTHER" id="PTHR11079">
    <property type="entry name" value="CYTOSINE DEAMINASE FAMILY MEMBER"/>
    <property type="match status" value="1"/>
</dbReference>
<dbReference type="PROSITE" id="PS51747">
    <property type="entry name" value="CYT_DCMP_DEAMINASES_2"/>
    <property type="match status" value="1"/>
</dbReference>
<protein>
    <submittedName>
        <fullName evidence="6">Nucleoside deaminase</fullName>
    </submittedName>
</protein>
<dbReference type="GO" id="GO:0008270">
    <property type="term" value="F:zinc ion binding"/>
    <property type="evidence" value="ECO:0007669"/>
    <property type="project" value="InterPro"/>
</dbReference>
<reference evidence="7 9" key="2">
    <citation type="submission" date="2019-07" db="EMBL/GenBank/DDBJ databases">
        <title>Draft genome of two Muricauda strains isolated from deep sea.</title>
        <authorList>
            <person name="Sun C."/>
        </authorList>
    </citation>
    <scope>NUCLEOTIDE SEQUENCE [LARGE SCALE GENOMIC DNA]</scope>
    <source>
        <strain evidence="7 9">72</strain>
    </source>
</reference>
<dbReference type="InterPro" id="IPR002125">
    <property type="entry name" value="CMP_dCMP_dom"/>
</dbReference>
<evidence type="ECO:0000256" key="3">
    <source>
        <dbReference type="ARBA" id="ARBA00022801"/>
    </source>
</evidence>
<dbReference type="InterPro" id="IPR016193">
    <property type="entry name" value="Cytidine_deaminase-like"/>
</dbReference>
<keyword evidence="2" id="KW-0479">Metal-binding</keyword>
<evidence type="ECO:0000259" key="5">
    <source>
        <dbReference type="PROSITE" id="PS51747"/>
    </source>
</evidence>
<keyword evidence="4" id="KW-0862">Zinc</keyword>
<dbReference type="PROSITE" id="PS00903">
    <property type="entry name" value="CYT_DCMP_DEAMINASES_1"/>
    <property type="match status" value="1"/>
</dbReference>
<reference evidence="6 8" key="1">
    <citation type="submission" date="2018-08" db="EMBL/GenBank/DDBJ databases">
        <title>Proposal of Muricauda 72 sp.nov. and Muricauda NH166 sp.nov., isolated from seawater.</title>
        <authorList>
            <person name="Cheng H."/>
            <person name="Wu Y.-H."/>
            <person name="Guo L.-L."/>
            <person name="Xu X.-W."/>
        </authorList>
    </citation>
    <scope>NUCLEOTIDE SEQUENCE [LARGE SCALE GENOMIC DNA]</scope>
    <source>
        <strain evidence="6 8">72</strain>
    </source>
</reference>
<dbReference type="CDD" id="cd01285">
    <property type="entry name" value="nucleoside_deaminase"/>
    <property type="match status" value="1"/>
</dbReference>
<gene>
    <name evidence="6" type="ORF">D2V05_16920</name>
    <name evidence="7" type="ORF">FQ017_16775</name>
</gene>
<keyword evidence="3" id="KW-0378">Hydrolase</keyword>
<dbReference type="AlphaFoldDB" id="A0A3A1NJA7"/>
<dbReference type="Proteomes" id="UP000321621">
    <property type="component" value="Unassembled WGS sequence"/>
</dbReference>
<evidence type="ECO:0000256" key="2">
    <source>
        <dbReference type="ARBA" id="ARBA00022723"/>
    </source>
</evidence>
<evidence type="ECO:0000256" key="1">
    <source>
        <dbReference type="ARBA" id="ARBA00006576"/>
    </source>
</evidence>
<dbReference type="Pfam" id="PF00383">
    <property type="entry name" value="dCMP_cyt_deam_1"/>
    <property type="match status" value="1"/>
</dbReference>
<dbReference type="GO" id="GO:0016787">
    <property type="term" value="F:hydrolase activity"/>
    <property type="evidence" value="ECO:0007669"/>
    <property type="project" value="UniProtKB-KW"/>
</dbReference>
<proteinExistence type="inferred from homology"/>
<dbReference type="RefSeq" id="WP_119648706.1">
    <property type="nucleotide sequence ID" value="NZ_QXFI01000035.1"/>
</dbReference>
<sequence>MNEIMDQDYHPKFMLRAIELSKMAYKSGKGLPIGCVIVRNGKIIGEGHNEIFERVNPTSHGEMVAIERACRNINDLQLSECQMYTTLEPCPMCLGAIYWAKINKVYYANTNADAAKVGFDDTFIFDELRKSANERKINFLYVPDKNAITVLEEWKSKDLISAQPWNDK</sequence>
<name>A0A3A1NJA7_9FLAO</name>
<feature type="domain" description="CMP/dCMP-type deaminase" evidence="5">
    <location>
        <begin position="8"/>
        <end position="131"/>
    </location>
</feature>
<accession>A0A3A1NJA7</accession>
<evidence type="ECO:0000313" key="9">
    <source>
        <dbReference type="Proteomes" id="UP000321621"/>
    </source>
</evidence>
<keyword evidence="9" id="KW-1185">Reference proteome</keyword>